<gene>
    <name evidence="1" type="ORF">K8U73_08325</name>
</gene>
<dbReference type="AlphaFoldDB" id="A0A921J0X0"/>
<evidence type="ECO:0000313" key="1">
    <source>
        <dbReference type="EMBL" id="HJG42368.1"/>
    </source>
</evidence>
<reference evidence="1" key="2">
    <citation type="submission" date="2021-09" db="EMBL/GenBank/DDBJ databases">
        <authorList>
            <person name="Gilroy R."/>
        </authorList>
    </citation>
    <scope>NUCLEOTIDE SEQUENCE</scope>
    <source>
        <strain evidence="1">ChiBcolR7-4860</strain>
    </source>
</reference>
<name>A0A921J0X0_9BIFI</name>
<dbReference type="RefSeq" id="WP_278711688.1">
    <property type="nucleotide sequence ID" value="NZ_DYUX01000028.1"/>
</dbReference>
<sequence length="120" mass="13207">MNGYRDQLDAISRLLTDILGDKVDVVTDSMADIQAGRTSILIDPPDLEWDRWADPETTWTITVLSGVSWKQPDALEKVFDIIGILSDSQRVNLRKGVPATCNVLGGEIAGYALTLNPTDY</sequence>
<reference evidence="1" key="1">
    <citation type="journal article" date="2021" name="PeerJ">
        <title>Extensive microbial diversity within the chicken gut microbiome revealed by metagenomics and culture.</title>
        <authorList>
            <person name="Gilroy R."/>
            <person name="Ravi A."/>
            <person name="Getino M."/>
            <person name="Pursley I."/>
            <person name="Horton D.L."/>
            <person name="Alikhan N.F."/>
            <person name="Baker D."/>
            <person name="Gharbi K."/>
            <person name="Hall N."/>
            <person name="Watson M."/>
            <person name="Adriaenssens E.M."/>
            <person name="Foster-Nyarko E."/>
            <person name="Jarju S."/>
            <person name="Secka A."/>
            <person name="Antonio M."/>
            <person name="Oren A."/>
            <person name="Chaudhuri R.R."/>
            <person name="La Ragione R."/>
            <person name="Hildebrand F."/>
            <person name="Pallen M.J."/>
        </authorList>
    </citation>
    <scope>NUCLEOTIDE SEQUENCE</scope>
    <source>
        <strain evidence="1">ChiBcolR7-4860</strain>
    </source>
</reference>
<evidence type="ECO:0000313" key="2">
    <source>
        <dbReference type="Proteomes" id="UP000786560"/>
    </source>
</evidence>
<dbReference type="EMBL" id="DYUX01000028">
    <property type="protein sequence ID" value="HJG42368.1"/>
    <property type="molecule type" value="Genomic_DNA"/>
</dbReference>
<proteinExistence type="predicted"/>
<comment type="caution">
    <text evidence="1">The sequence shown here is derived from an EMBL/GenBank/DDBJ whole genome shotgun (WGS) entry which is preliminary data.</text>
</comment>
<accession>A0A921J0X0</accession>
<protein>
    <submittedName>
        <fullName evidence="1">Uncharacterized protein</fullName>
    </submittedName>
</protein>
<dbReference type="Proteomes" id="UP000786560">
    <property type="component" value="Unassembled WGS sequence"/>
</dbReference>
<organism evidence="1 2">
    <name type="scientific">Bifidobacterium pullorum subsp. gallinarum</name>
    <dbReference type="NCBI Taxonomy" id="78344"/>
    <lineage>
        <taxon>Bacteria</taxon>
        <taxon>Bacillati</taxon>
        <taxon>Actinomycetota</taxon>
        <taxon>Actinomycetes</taxon>
        <taxon>Bifidobacteriales</taxon>
        <taxon>Bifidobacteriaceae</taxon>
        <taxon>Bifidobacterium</taxon>
    </lineage>
</organism>